<dbReference type="NCBIfam" id="NF008752">
    <property type="entry name" value="PRK11784.1-4"/>
    <property type="match status" value="1"/>
</dbReference>
<dbReference type="InterPro" id="IPR027417">
    <property type="entry name" value="P-loop_NTPase"/>
</dbReference>
<dbReference type="InterPro" id="IPR017582">
    <property type="entry name" value="SelU"/>
</dbReference>
<organism evidence="3 4">
    <name type="scientific">Massilia psychrophila</name>
    <dbReference type="NCBI Taxonomy" id="1603353"/>
    <lineage>
        <taxon>Bacteria</taxon>
        <taxon>Pseudomonadati</taxon>
        <taxon>Pseudomonadota</taxon>
        <taxon>Betaproteobacteria</taxon>
        <taxon>Burkholderiales</taxon>
        <taxon>Oxalobacteraceae</taxon>
        <taxon>Telluria group</taxon>
        <taxon>Massilia</taxon>
    </lineage>
</organism>
<dbReference type="GO" id="GO:0043828">
    <property type="term" value="F:tRNA 2-selenouridine synthase activity"/>
    <property type="evidence" value="ECO:0007669"/>
    <property type="project" value="InterPro"/>
</dbReference>
<evidence type="ECO:0000256" key="1">
    <source>
        <dbReference type="ARBA" id="ARBA00023266"/>
    </source>
</evidence>
<dbReference type="SMART" id="SM00450">
    <property type="entry name" value="RHOD"/>
    <property type="match status" value="1"/>
</dbReference>
<dbReference type="InterPro" id="IPR036873">
    <property type="entry name" value="Rhodanese-like_dom_sf"/>
</dbReference>
<keyword evidence="4" id="KW-1185">Reference proteome</keyword>
<gene>
    <name evidence="3" type="ORF">CR103_08615</name>
</gene>
<dbReference type="Pfam" id="PF26341">
    <property type="entry name" value="AAA_SelU"/>
    <property type="match status" value="1"/>
</dbReference>
<dbReference type="SUPFAM" id="SSF52821">
    <property type="entry name" value="Rhodanese/Cell cycle control phosphatase"/>
    <property type="match status" value="1"/>
</dbReference>
<dbReference type="NCBIfam" id="TIGR03167">
    <property type="entry name" value="tRNA_sel_U_synt"/>
    <property type="match status" value="1"/>
</dbReference>
<sequence length="351" mass="39200">MKYPALLPFTDVLPVLGQFDAIIDVRSESEFALDHIPGAINCPVLDDDERIRVGTTYKQVNAFEAKKVGAALVSRNIARHIEQSWIDKPRDWKPLVYCWRGGNRSGAMAHVLAKIGWPAIQLDGGYKAYRAHVSTELTQPPRLDFRVICGTTGSGKSRLLEVLDAIGAQVLDLEQLAAHRGSVLGNLPGEPQPSQKRFETRVWDKLRHVDPARPVFVESESKKVGNLRVPDAVMEQMRASPCIALTLSRPNRVRLLMEDYHHFCFDPATLNTQLDCLVQLHGRDKIDRWHAMANGGRMPQLVDELLVDHYDPAYVRSIDRNFAQYGAAEALELADIGAADFLAAARFLHPA</sequence>
<dbReference type="PROSITE" id="PS50206">
    <property type="entry name" value="RHODANESE_3"/>
    <property type="match status" value="1"/>
</dbReference>
<protein>
    <submittedName>
        <fullName evidence="3">tRNA 2-selenouridine(34) synthase MnmH</fullName>
    </submittedName>
</protein>
<dbReference type="EMBL" id="PDOB01000010">
    <property type="protein sequence ID" value="PIL40238.1"/>
    <property type="molecule type" value="Genomic_DNA"/>
</dbReference>
<dbReference type="Pfam" id="PF00581">
    <property type="entry name" value="Rhodanese"/>
    <property type="match status" value="1"/>
</dbReference>
<dbReference type="InterPro" id="IPR058840">
    <property type="entry name" value="AAA_SelU"/>
</dbReference>
<dbReference type="PANTHER" id="PTHR30401:SF0">
    <property type="entry name" value="TRNA 2-SELENOURIDINE SYNTHASE"/>
    <property type="match status" value="1"/>
</dbReference>
<evidence type="ECO:0000313" key="3">
    <source>
        <dbReference type="EMBL" id="PIL40238.1"/>
    </source>
</evidence>
<dbReference type="PANTHER" id="PTHR30401">
    <property type="entry name" value="TRNA 2-SELENOURIDINE SYNTHASE"/>
    <property type="match status" value="1"/>
</dbReference>
<dbReference type="SUPFAM" id="SSF52540">
    <property type="entry name" value="P-loop containing nucleoside triphosphate hydrolases"/>
    <property type="match status" value="1"/>
</dbReference>
<dbReference type="OrthoDB" id="9808735at2"/>
<dbReference type="NCBIfam" id="NF008750">
    <property type="entry name" value="PRK11784.1-2"/>
    <property type="match status" value="1"/>
</dbReference>
<dbReference type="Proteomes" id="UP000228593">
    <property type="component" value="Unassembled WGS sequence"/>
</dbReference>
<feature type="domain" description="Rhodanese" evidence="2">
    <location>
        <begin position="22"/>
        <end position="138"/>
    </location>
</feature>
<evidence type="ECO:0000313" key="4">
    <source>
        <dbReference type="Proteomes" id="UP000228593"/>
    </source>
</evidence>
<keyword evidence="1" id="KW-0711">Selenium</keyword>
<dbReference type="RefSeq" id="WP_099915580.1">
    <property type="nucleotide sequence ID" value="NZ_BMHS01000011.1"/>
</dbReference>
<dbReference type="AlphaFoldDB" id="A0A2G8T3I1"/>
<evidence type="ECO:0000259" key="2">
    <source>
        <dbReference type="PROSITE" id="PS50206"/>
    </source>
</evidence>
<accession>A0A2G8T3I1</accession>
<dbReference type="Gene3D" id="3.40.250.10">
    <property type="entry name" value="Rhodanese-like domain"/>
    <property type="match status" value="1"/>
</dbReference>
<name>A0A2G8T3I1_9BURK</name>
<comment type="caution">
    <text evidence="3">The sequence shown here is derived from an EMBL/GenBank/DDBJ whole genome shotgun (WGS) entry which is preliminary data.</text>
</comment>
<proteinExistence type="predicted"/>
<reference evidence="3 4" key="1">
    <citation type="submission" date="2017-10" db="EMBL/GenBank/DDBJ databases">
        <title>Massilia psychrophilum sp. nov., a novel purple-pigmented bacterium isolated from Tianshan glacier, Xinjiang Municipality, China.</title>
        <authorList>
            <person name="Wang H."/>
        </authorList>
    </citation>
    <scope>NUCLEOTIDE SEQUENCE [LARGE SCALE GENOMIC DNA]</scope>
    <source>
        <strain evidence="3 4">JCM 30813</strain>
    </source>
</reference>
<dbReference type="InterPro" id="IPR001763">
    <property type="entry name" value="Rhodanese-like_dom"/>
</dbReference>
<dbReference type="GO" id="GO:0002098">
    <property type="term" value="P:tRNA wobble uridine modification"/>
    <property type="evidence" value="ECO:0007669"/>
    <property type="project" value="InterPro"/>
</dbReference>